<evidence type="ECO:0000313" key="3">
    <source>
        <dbReference type="Proteomes" id="UP000712673"/>
    </source>
</evidence>
<dbReference type="InterPro" id="IPR044855">
    <property type="entry name" value="CoA-Trfase_III_dom3_sf"/>
</dbReference>
<evidence type="ECO:0000313" key="2">
    <source>
        <dbReference type="EMBL" id="MBM3222926.1"/>
    </source>
</evidence>
<dbReference type="Gene3D" id="3.30.1540.10">
    <property type="entry name" value="formyl-coa transferase, domain 3"/>
    <property type="match status" value="1"/>
</dbReference>
<dbReference type="InterPro" id="IPR023606">
    <property type="entry name" value="CoA-Trfase_III_dom_1_sf"/>
</dbReference>
<dbReference type="GO" id="GO:0008410">
    <property type="term" value="F:CoA-transferase activity"/>
    <property type="evidence" value="ECO:0007669"/>
    <property type="project" value="TreeGrafter"/>
</dbReference>
<gene>
    <name evidence="2" type="ORF">FJZ47_03860</name>
</gene>
<dbReference type="InterPro" id="IPR003673">
    <property type="entry name" value="CoA-Trfase_fam_III"/>
</dbReference>
<dbReference type="SUPFAM" id="SSF89796">
    <property type="entry name" value="CoA-transferase family III (CaiB/BaiF)"/>
    <property type="match status" value="1"/>
</dbReference>
<name>A0A937W0F8_UNCTE</name>
<dbReference type="PANTHER" id="PTHR48207">
    <property type="entry name" value="SUCCINATE--HYDROXYMETHYLGLUTARATE COA-TRANSFERASE"/>
    <property type="match status" value="1"/>
</dbReference>
<dbReference type="PANTHER" id="PTHR48207:SF3">
    <property type="entry name" value="SUCCINATE--HYDROXYMETHYLGLUTARATE COA-TRANSFERASE"/>
    <property type="match status" value="1"/>
</dbReference>
<organism evidence="2 3">
    <name type="scientific">Tectimicrobiota bacterium</name>
    <dbReference type="NCBI Taxonomy" id="2528274"/>
    <lineage>
        <taxon>Bacteria</taxon>
        <taxon>Pseudomonadati</taxon>
        <taxon>Nitrospinota/Tectimicrobiota group</taxon>
        <taxon>Candidatus Tectimicrobiota</taxon>
    </lineage>
</organism>
<protein>
    <submittedName>
        <fullName evidence="2">CoA transferase</fullName>
    </submittedName>
</protein>
<keyword evidence="1 2" id="KW-0808">Transferase</keyword>
<dbReference type="Gene3D" id="3.40.50.10540">
    <property type="entry name" value="Crotonobetainyl-coa:carnitine coa-transferase, domain 1"/>
    <property type="match status" value="1"/>
</dbReference>
<proteinExistence type="predicted"/>
<accession>A0A937W0F8</accession>
<sequence length="406" mass="45382">MPPQALDDLLVLDLTHYIAGPYCTKLLADYGARVIKIERPDGGDPCRRLGPFPDDIPHPERSGLFLHLNTNKESVTLNLKSFRGRQLLLRLVAKAHIVVENFHPRVLFSLGLDYPFLRPVNTRLIMTSISNFGQTGPYRDWRAQDLTLYGMGGEMYTSGATGREPLKQAHNLTLYQGGAVAAAATMTGVLGMRRHQVGQHIDVSLFETQAGSIDRRLTSLLAYQYTGDNPGPGDALPVGILPSGIFACKDGYVDIRCTMPWWPRLVAMLDMPELLDDPRFRTEEARLNAENRAPFLRLFYAWLQRHTRDEIVRKAQQVRLPGTAVNTPAQVLNDAHFVERGAFVSVTHPVAGTWRLPGAPARSSVTPCQLRRPAPLLGQDTERVLREFLHLDDATLRELRQDGVIL</sequence>
<dbReference type="AlphaFoldDB" id="A0A937W0F8"/>
<comment type="caution">
    <text evidence="2">The sequence shown here is derived from an EMBL/GenBank/DDBJ whole genome shotgun (WGS) entry which is preliminary data.</text>
</comment>
<dbReference type="Proteomes" id="UP000712673">
    <property type="component" value="Unassembled WGS sequence"/>
</dbReference>
<dbReference type="EMBL" id="VGLS01000072">
    <property type="protein sequence ID" value="MBM3222926.1"/>
    <property type="molecule type" value="Genomic_DNA"/>
</dbReference>
<reference evidence="2" key="1">
    <citation type="submission" date="2019-03" db="EMBL/GenBank/DDBJ databases">
        <title>Lake Tanganyika Metagenome-Assembled Genomes (MAGs).</title>
        <authorList>
            <person name="Tran P."/>
        </authorList>
    </citation>
    <scope>NUCLEOTIDE SEQUENCE</scope>
    <source>
        <strain evidence="2">K_DeepCast_65m_m2_066</strain>
    </source>
</reference>
<dbReference type="Pfam" id="PF02515">
    <property type="entry name" value="CoA_transf_3"/>
    <property type="match status" value="1"/>
</dbReference>
<dbReference type="InterPro" id="IPR050483">
    <property type="entry name" value="CoA-transferase_III_domain"/>
</dbReference>
<evidence type="ECO:0000256" key="1">
    <source>
        <dbReference type="ARBA" id="ARBA00022679"/>
    </source>
</evidence>